<dbReference type="InterPro" id="IPR017972">
    <property type="entry name" value="Cyt_P450_CS"/>
</dbReference>
<dbReference type="CDD" id="cd20655">
    <property type="entry name" value="CYP93"/>
    <property type="match status" value="1"/>
</dbReference>
<dbReference type="GO" id="GO:0016020">
    <property type="term" value="C:membrane"/>
    <property type="evidence" value="ECO:0007669"/>
    <property type="project" value="UniProtKB-SubCell"/>
</dbReference>
<dbReference type="EMBL" id="MVGT01003660">
    <property type="protein sequence ID" value="OVA03553.1"/>
    <property type="molecule type" value="Genomic_DNA"/>
</dbReference>
<sequence length="543" mass="61397">MALHLLFYAITFFISLLVLLQTIFSFNNRKRCRLPPSPMSLPIIGHMHLIETVPYKSFHKLSTRYGPLIHLRLGSIPCIIASSPELAKEFLMTNELTFASRPVTIAIDYLNYNSAGFAFAAHGPLWKFMKKVLMSELLGGQALTQRQYIRRDEIQRLVQLLGKKSNDGETVNVSEELMKLSNNIITRMMLGIRYSGRKDQAEEARTLVREVTEIFGQFNLSDSFGFLRNLDLQGFFKKSVDIRQRYDILLERIMEEREDVRKKKKEKTSDDGGKVKDFLDILLDVSEDEKSEIKLTRDNVKAFLLDIMTAGTDTSAGAAEWALGELINHPHILEKAREEIDSVVGKSRLVDESDLPNLPYLQAIFKEALRLHPPAPMLARESTQACKVGGFDIPAKTRLFVNVWSINRNPKYWKNPLEFRPERFMTSKQSTSLKGGQGEEYDQDMTSQNRDVRGQHFDFLPFGTGRRGCPGIWLSLLEAPAVLAAIIQCFDWKLVGNGNNAVIDMTERPGLTVPKANPILLVLATGLDPFTFAKDGSQAPSQP</sequence>
<evidence type="ECO:0000256" key="3">
    <source>
        <dbReference type="ARBA" id="ARBA00010617"/>
    </source>
</evidence>
<comment type="similarity">
    <text evidence="3 11">Belongs to the cytochrome P450 family.</text>
</comment>
<dbReference type="PRINTS" id="PR00385">
    <property type="entry name" value="P450"/>
</dbReference>
<comment type="cofactor">
    <cofactor evidence="1 10">
        <name>heme</name>
        <dbReference type="ChEBI" id="CHEBI:30413"/>
    </cofactor>
</comment>
<dbReference type="OrthoDB" id="1103324at2759"/>
<evidence type="ECO:0000256" key="2">
    <source>
        <dbReference type="ARBA" id="ARBA00004370"/>
    </source>
</evidence>
<reference evidence="13 14" key="1">
    <citation type="journal article" date="2017" name="Mol. Plant">
        <title>The Genome of Medicinal Plant Macleaya cordata Provides New Insights into Benzylisoquinoline Alkaloids Metabolism.</title>
        <authorList>
            <person name="Liu X."/>
            <person name="Liu Y."/>
            <person name="Huang P."/>
            <person name="Ma Y."/>
            <person name="Qing Z."/>
            <person name="Tang Q."/>
            <person name="Cao H."/>
            <person name="Cheng P."/>
            <person name="Zheng Y."/>
            <person name="Yuan Z."/>
            <person name="Zhou Y."/>
            <person name="Liu J."/>
            <person name="Tang Z."/>
            <person name="Zhuo Y."/>
            <person name="Zhang Y."/>
            <person name="Yu L."/>
            <person name="Huang J."/>
            <person name="Yang P."/>
            <person name="Peng Q."/>
            <person name="Zhang J."/>
            <person name="Jiang W."/>
            <person name="Zhang Z."/>
            <person name="Lin K."/>
            <person name="Ro D.K."/>
            <person name="Chen X."/>
            <person name="Xiong X."/>
            <person name="Shang Y."/>
            <person name="Huang S."/>
            <person name="Zeng J."/>
        </authorList>
    </citation>
    <scope>NUCLEOTIDE SEQUENCE [LARGE SCALE GENOMIC DNA]</scope>
    <source>
        <strain evidence="14">cv. BLH2017</strain>
        <tissue evidence="13">Root</tissue>
    </source>
</reference>
<evidence type="ECO:0000256" key="9">
    <source>
        <dbReference type="ARBA" id="ARBA00023136"/>
    </source>
</evidence>
<evidence type="ECO:0000256" key="6">
    <source>
        <dbReference type="ARBA" id="ARBA00023002"/>
    </source>
</evidence>
<dbReference type="GO" id="GO:0004497">
    <property type="term" value="F:monooxygenase activity"/>
    <property type="evidence" value="ECO:0007669"/>
    <property type="project" value="UniProtKB-KW"/>
</dbReference>
<dbReference type="GO" id="GO:0016705">
    <property type="term" value="F:oxidoreductase activity, acting on paired donors, with incorporation or reduction of molecular oxygen"/>
    <property type="evidence" value="ECO:0007669"/>
    <property type="project" value="InterPro"/>
</dbReference>
<dbReference type="Gene3D" id="1.10.630.10">
    <property type="entry name" value="Cytochrome P450"/>
    <property type="match status" value="1"/>
</dbReference>
<dbReference type="STRING" id="56857.A0A200PZA0"/>
<evidence type="ECO:0000256" key="8">
    <source>
        <dbReference type="ARBA" id="ARBA00023033"/>
    </source>
</evidence>
<dbReference type="FunFam" id="1.10.630.10:FF:000019">
    <property type="entry name" value="Cytochrome P450 family protein"/>
    <property type="match status" value="1"/>
</dbReference>
<protein>
    <submittedName>
        <fullName evidence="13">Cytochrome P450</fullName>
    </submittedName>
</protein>
<evidence type="ECO:0000313" key="13">
    <source>
        <dbReference type="EMBL" id="OVA03553.1"/>
    </source>
</evidence>
<evidence type="ECO:0000256" key="12">
    <source>
        <dbReference type="SAM" id="Coils"/>
    </source>
</evidence>
<dbReference type="InterPro" id="IPR001128">
    <property type="entry name" value="Cyt_P450"/>
</dbReference>
<dbReference type="PANTHER" id="PTHR47943">
    <property type="entry name" value="CYTOCHROME P450 93A3-LIKE"/>
    <property type="match status" value="1"/>
</dbReference>
<dbReference type="AlphaFoldDB" id="A0A200PZA0"/>
<keyword evidence="14" id="KW-1185">Reference proteome</keyword>
<keyword evidence="6 11" id="KW-0560">Oxidoreductase</keyword>
<dbReference type="PROSITE" id="PS00086">
    <property type="entry name" value="CYTOCHROME_P450"/>
    <property type="match status" value="1"/>
</dbReference>
<dbReference type="PANTHER" id="PTHR47943:SF8">
    <property type="entry name" value="CYTOCHROME P450"/>
    <property type="match status" value="1"/>
</dbReference>
<keyword evidence="9" id="KW-0472">Membrane</keyword>
<keyword evidence="7 10" id="KW-0408">Iron</keyword>
<evidence type="ECO:0000256" key="7">
    <source>
        <dbReference type="ARBA" id="ARBA00023004"/>
    </source>
</evidence>
<keyword evidence="5 10" id="KW-0479">Metal-binding</keyword>
<name>A0A200PZA0_MACCD</name>
<dbReference type="InParanoid" id="A0A200PZA0"/>
<evidence type="ECO:0000256" key="10">
    <source>
        <dbReference type="PIRSR" id="PIRSR602401-1"/>
    </source>
</evidence>
<dbReference type="FunCoup" id="A0A200PZA0">
    <property type="interactions" value="196"/>
</dbReference>
<comment type="subcellular location">
    <subcellularLocation>
        <location evidence="2">Membrane</location>
    </subcellularLocation>
</comment>
<keyword evidence="4 10" id="KW-0349">Heme</keyword>
<dbReference type="GO" id="GO:0033075">
    <property type="term" value="P:isoquinoline alkaloid biosynthetic process"/>
    <property type="evidence" value="ECO:0007669"/>
    <property type="project" value="UniProtKB-ARBA"/>
</dbReference>
<keyword evidence="8 11" id="KW-0503">Monooxygenase</keyword>
<dbReference type="SUPFAM" id="SSF48264">
    <property type="entry name" value="Cytochrome P450"/>
    <property type="match status" value="1"/>
</dbReference>
<evidence type="ECO:0000313" key="14">
    <source>
        <dbReference type="Proteomes" id="UP000195402"/>
    </source>
</evidence>
<dbReference type="InterPro" id="IPR036396">
    <property type="entry name" value="Cyt_P450_sf"/>
</dbReference>
<evidence type="ECO:0000256" key="11">
    <source>
        <dbReference type="RuleBase" id="RU000461"/>
    </source>
</evidence>
<feature type="binding site" description="axial binding residue" evidence="10">
    <location>
        <position position="469"/>
    </location>
    <ligand>
        <name>heme</name>
        <dbReference type="ChEBI" id="CHEBI:30413"/>
    </ligand>
    <ligandPart>
        <name>Fe</name>
        <dbReference type="ChEBI" id="CHEBI:18248"/>
    </ligandPart>
</feature>
<accession>A0A200PZA0</accession>
<feature type="coiled-coil region" evidence="12">
    <location>
        <begin position="243"/>
        <end position="270"/>
    </location>
</feature>
<evidence type="ECO:0000256" key="1">
    <source>
        <dbReference type="ARBA" id="ARBA00001971"/>
    </source>
</evidence>
<proteinExistence type="inferred from homology"/>
<dbReference type="PRINTS" id="PR00463">
    <property type="entry name" value="EP450I"/>
</dbReference>
<organism evidence="13 14">
    <name type="scientific">Macleaya cordata</name>
    <name type="common">Five-seeded plume-poppy</name>
    <name type="synonym">Bocconia cordata</name>
    <dbReference type="NCBI Taxonomy" id="56857"/>
    <lineage>
        <taxon>Eukaryota</taxon>
        <taxon>Viridiplantae</taxon>
        <taxon>Streptophyta</taxon>
        <taxon>Embryophyta</taxon>
        <taxon>Tracheophyta</taxon>
        <taxon>Spermatophyta</taxon>
        <taxon>Magnoliopsida</taxon>
        <taxon>Ranunculales</taxon>
        <taxon>Papaveraceae</taxon>
        <taxon>Papaveroideae</taxon>
        <taxon>Macleaya</taxon>
    </lineage>
</organism>
<dbReference type="GO" id="GO:0005506">
    <property type="term" value="F:iron ion binding"/>
    <property type="evidence" value="ECO:0007669"/>
    <property type="project" value="InterPro"/>
</dbReference>
<keyword evidence="12" id="KW-0175">Coiled coil</keyword>
<dbReference type="InterPro" id="IPR002401">
    <property type="entry name" value="Cyt_P450_E_grp-I"/>
</dbReference>
<evidence type="ECO:0000256" key="4">
    <source>
        <dbReference type="ARBA" id="ARBA00022617"/>
    </source>
</evidence>
<comment type="caution">
    <text evidence="13">The sequence shown here is derived from an EMBL/GenBank/DDBJ whole genome shotgun (WGS) entry which is preliminary data.</text>
</comment>
<dbReference type="Pfam" id="PF00067">
    <property type="entry name" value="p450"/>
    <property type="match status" value="1"/>
</dbReference>
<evidence type="ECO:0000256" key="5">
    <source>
        <dbReference type="ARBA" id="ARBA00022723"/>
    </source>
</evidence>
<gene>
    <name evidence="13" type="ORF">BVC80_1651g58</name>
</gene>
<dbReference type="Proteomes" id="UP000195402">
    <property type="component" value="Unassembled WGS sequence"/>
</dbReference>
<dbReference type="OMA" id="WWINFRA"/>
<dbReference type="GO" id="GO:0020037">
    <property type="term" value="F:heme binding"/>
    <property type="evidence" value="ECO:0007669"/>
    <property type="project" value="InterPro"/>
</dbReference>